<reference evidence="1" key="1">
    <citation type="submission" date="2023-07" db="EMBL/GenBank/DDBJ databases">
        <authorList>
            <person name="Xia Y."/>
        </authorList>
    </citation>
    <scope>NUCLEOTIDE SEQUENCE</scope>
    <source>
        <strain evidence="1">E</strain>
    </source>
</reference>
<gene>
    <name evidence="1" type="ORF">MarDSR_047</name>
</gene>
<organism evidence="1">
    <name type="scientific">Marseillevirus sp</name>
    <dbReference type="NCBI Taxonomy" id="2809551"/>
    <lineage>
        <taxon>Viruses</taxon>
        <taxon>Varidnaviria</taxon>
        <taxon>Bamfordvirae</taxon>
        <taxon>Nucleocytoviricota</taxon>
        <taxon>Megaviricetes</taxon>
        <taxon>Pimascovirales</taxon>
        <taxon>Pimascovirales incertae sedis</taxon>
        <taxon>Marseilleviridae</taxon>
        <taxon>Marseillevirus</taxon>
    </lineage>
</organism>
<proteinExistence type="predicted"/>
<sequence length="46" mass="5392">MFCCGIRTVDMLWSSKLFGSFLFQARGEIKVYNCHHPSLFVSFQLF</sequence>
<name>A0AA96IYC8_9VIRU</name>
<protein>
    <submittedName>
        <fullName evidence="1">Uncharacterized protein</fullName>
    </submittedName>
</protein>
<accession>A0AA96IYC8</accession>
<dbReference type="EMBL" id="OR343189">
    <property type="protein sequence ID" value="WNL50086.1"/>
    <property type="molecule type" value="Genomic_DNA"/>
</dbReference>
<evidence type="ECO:0000313" key="1">
    <source>
        <dbReference type="EMBL" id="WNL50086.1"/>
    </source>
</evidence>